<dbReference type="InterPro" id="IPR058852">
    <property type="entry name" value="HTH_77"/>
</dbReference>
<protein>
    <submittedName>
        <fullName evidence="5">Winged helix-turn-helix domain-containing protein</fullName>
    </submittedName>
</protein>
<dbReference type="Pfam" id="PF03704">
    <property type="entry name" value="BTAD"/>
    <property type="match status" value="1"/>
</dbReference>
<dbReference type="RefSeq" id="WP_233730662.1">
    <property type="nucleotide sequence ID" value="NZ_JAJVCN010000003.1"/>
</dbReference>
<dbReference type="Gene3D" id="1.25.40.10">
    <property type="entry name" value="Tetratricopeptide repeat domain"/>
    <property type="match status" value="2"/>
</dbReference>
<evidence type="ECO:0000313" key="5">
    <source>
        <dbReference type="EMBL" id="MCE7009221.1"/>
    </source>
</evidence>
<name>A0ABS8ZRK3_9PSEU</name>
<dbReference type="InterPro" id="IPR001867">
    <property type="entry name" value="OmpR/PhoB-type_DNA-bd"/>
</dbReference>
<keyword evidence="2 3" id="KW-0238">DNA-binding</keyword>
<dbReference type="InterPro" id="IPR049945">
    <property type="entry name" value="AAA_22"/>
</dbReference>
<dbReference type="EMBL" id="JAJVCN010000003">
    <property type="protein sequence ID" value="MCE7009221.1"/>
    <property type="molecule type" value="Genomic_DNA"/>
</dbReference>
<comment type="caution">
    <text evidence="5">The sequence shown here is derived from an EMBL/GenBank/DDBJ whole genome shotgun (WGS) entry which is preliminary data.</text>
</comment>
<dbReference type="InterPro" id="IPR036388">
    <property type="entry name" value="WH-like_DNA-bd_sf"/>
</dbReference>
<accession>A0ABS8ZRK3</accession>
<dbReference type="Proteomes" id="UP001521150">
    <property type="component" value="Unassembled WGS sequence"/>
</dbReference>
<dbReference type="Pfam" id="PF25872">
    <property type="entry name" value="HTH_77"/>
    <property type="match status" value="1"/>
</dbReference>
<dbReference type="SUPFAM" id="SSF52540">
    <property type="entry name" value="P-loop containing nucleoside triphosphate hydrolases"/>
    <property type="match status" value="1"/>
</dbReference>
<proteinExistence type="inferred from homology"/>
<evidence type="ECO:0000313" key="6">
    <source>
        <dbReference type="Proteomes" id="UP001521150"/>
    </source>
</evidence>
<dbReference type="InterPro" id="IPR016032">
    <property type="entry name" value="Sig_transdc_resp-reg_C-effctor"/>
</dbReference>
<reference evidence="5 6" key="1">
    <citation type="submission" date="2021-12" db="EMBL/GenBank/DDBJ databases">
        <title>Genome sequence of Kibdelosporangium philippinense ATCC 49844.</title>
        <authorList>
            <person name="Fedorov E.A."/>
            <person name="Omeragic M."/>
            <person name="Shalygina K.F."/>
            <person name="Maclea K.S."/>
        </authorList>
    </citation>
    <scope>NUCLEOTIDE SEQUENCE [LARGE SCALE GENOMIC DNA]</scope>
    <source>
        <strain evidence="5 6">ATCC 49844</strain>
    </source>
</reference>
<dbReference type="Pfam" id="PF13401">
    <property type="entry name" value="AAA_22"/>
    <property type="match status" value="1"/>
</dbReference>
<organism evidence="5 6">
    <name type="scientific">Kibdelosporangium philippinense</name>
    <dbReference type="NCBI Taxonomy" id="211113"/>
    <lineage>
        <taxon>Bacteria</taxon>
        <taxon>Bacillati</taxon>
        <taxon>Actinomycetota</taxon>
        <taxon>Actinomycetes</taxon>
        <taxon>Pseudonocardiales</taxon>
        <taxon>Pseudonocardiaceae</taxon>
        <taxon>Kibdelosporangium</taxon>
    </lineage>
</organism>
<dbReference type="PANTHER" id="PTHR47691:SF3">
    <property type="entry name" value="HTH-TYPE TRANSCRIPTIONAL REGULATOR RV0890C-RELATED"/>
    <property type="match status" value="1"/>
</dbReference>
<dbReference type="Gene3D" id="1.10.10.10">
    <property type="entry name" value="Winged helix-like DNA-binding domain superfamily/Winged helix DNA-binding domain"/>
    <property type="match status" value="1"/>
</dbReference>
<feature type="domain" description="OmpR/PhoB-type" evidence="4">
    <location>
        <begin position="1"/>
        <end position="90"/>
    </location>
</feature>
<dbReference type="SMART" id="SM00862">
    <property type="entry name" value="Trans_reg_C"/>
    <property type="match status" value="1"/>
</dbReference>
<dbReference type="PROSITE" id="PS51755">
    <property type="entry name" value="OMPR_PHOB"/>
    <property type="match status" value="1"/>
</dbReference>
<evidence type="ECO:0000259" key="4">
    <source>
        <dbReference type="PROSITE" id="PS51755"/>
    </source>
</evidence>
<dbReference type="InterPro" id="IPR027417">
    <property type="entry name" value="P-loop_NTPase"/>
</dbReference>
<dbReference type="SMART" id="SM01043">
    <property type="entry name" value="BTAD"/>
    <property type="match status" value="1"/>
</dbReference>
<feature type="DNA-binding region" description="OmpR/PhoB-type" evidence="3">
    <location>
        <begin position="1"/>
        <end position="90"/>
    </location>
</feature>
<evidence type="ECO:0000256" key="1">
    <source>
        <dbReference type="ARBA" id="ARBA00005820"/>
    </source>
</evidence>
<evidence type="ECO:0000256" key="3">
    <source>
        <dbReference type="PROSITE-ProRule" id="PRU01091"/>
    </source>
</evidence>
<dbReference type="InterPro" id="IPR005158">
    <property type="entry name" value="BTAD"/>
</dbReference>
<gene>
    <name evidence="5" type="ORF">LWC34_41365</name>
</gene>
<dbReference type="InterPro" id="IPR011990">
    <property type="entry name" value="TPR-like_helical_dom_sf"/>
</dbReference>
<dbReference type="PRINTS" id="PR00364">
    <property type="entry name" value="DISEASERSIST"/>
</dbReference>
<keyword evidence="6" id="KW-1185">Reference proteome</keyword>
<evidence type="ECO:0000256" key="2">
    <source>
        <dbReference type="ARBA" id="ARBA00023125"/>
    </source>
</evidence>
<comment type="similarity">
    <text evidence="1">Belongs to the AfsR/DnrI/RedD regulatory family.</text>
</comment>
<dbReference type="SUPFAM" id="SSF46894">
    <property type="entry name" value="C-terminal effector domain of the bipartite response regulators"/>
    <property type="match status" value="1"/>
</dbReference>
<sequence length="1085" mass="117371">MRVAVLGPLCLTDTAGQEIEVGGPRLRMLLVRLALDANRIVPVEALIDSLWGAQPPVDATNALQSLVSRLRKTGLAKRIESYPAGYALAATEVDADTFQRLAAEGSRLLKQNQVAQAAEVLASALKLWRGPALVDVAEAPFAAAAVARLGELRLTALEDRIDADIRRGHEADVIAELQALTRENPLRERLTALLIRALRKAGRQADALAAYEIARQNLASELGVDPSPELQEAHLSLLRATSAEVPNTGTRLPAQLTSFVGRGHELSELERLLGSDRLVTLVGPGGAGKTRLATEAAGRVADRVWFVHLAGLREAVDVPVAVVTELGLGDSAVPENPRSWHRPVDVMTRLLDALADRSELIVLDNCEHVISAVAHLAETLLAGCPRLRILTTSREPLAITGETLFPVGPLELPEEDTSAQQAVERAAVRLFLDRARSVRPGFTVDGSNCAEVVSICRQLDGLPLALELAAARLRSMTVGQVAERLDDRFRLLTGGSRTSLPRHQTLGAVVEWSWSLLTEAERTMASRLSVFASPSTLEAIVAVCADDELPADDVVYVLASLVEKSFVEAGEGLDGRPRYRMLQTVKAFAAERLSGTEKFMTRFAAWVMAMTEHADPHLRGPDQVRWLKMLDAERENVIAAVRYAVDQDDAETSFRIVHSWAWYWLERQGLFGETLSEQILPIARMRQMEDRAPQHTVMLIRMLSVLGGVEEPHEDEIVQMIELCQAGTEKASPMVVLMEATAYGMLGDFQAAGAAFRRALRHPDPWARATVVLGGAISAENVGQFEVSKRWHAAAIRRFRKIGDRWGLAMSLNGLANHLSTLGEITKALELHSEARELEIELGPLPEPPLTGSRIADQYYRLGDLERARTELERLLVLSTKTGQRPVTLGVLARLTTVNRARGDLVSARAHFAAAQRELHGWPDHLSDPFCGWLGIVEALLLVSEGDLTKARVAAAGALGSAERALGYFRTERDLVEVTDLAAESLEAAQIGIRSMRDAQTSSDVGEAVAVIAAAEGDLTAAARLLGASSAIGGALDVGSPDNRALLATFGPTEHETLAEAQKLSPAEALEVLRQGVSAPPAETP</sequence>
<dbReference type="SUPFAM" id="SSF48452">
    <property type="entry name" value="TPR-like"/>
    <property type="match status" value="2"/>
</dbReference>
<dbReference type="PANTHER" id="PTHR47691">
    <property type="entry name" value="REGULATOR-RELATED"/>
    <property type="match status" value="1"/>
</dbReference>
<dbReference type="CDD" id="cd15831">
    <property type="entry name" value="BTAD"/>
    <property type="match status" value="1"/>
</dbReference>